<dbReference type="OrthoDB" id="9996895at2759"/>
<dbReference type="GO" id="GO:0005524">
    <property type="term" value="F:ATP binding"/>
    <property type="evidence" value="ECO:0007669"/>
    <property type="project" value="InterPro"/>
</dbReference>
<dbReference type="EMBL" id="GG745333">
    <property type="protein sequence ID" value="KNE58471.1"/>
    <property type="molecule type" value="Genomic_DNA"/>
</dbReference>
<feature type="compositionally biased region" description="Polar residues" evidence="1">
    <location>
        <begin position="52"/>
        <end position="61"/>
    </location>
</feature>
<dbReference type="STRING" id="578462.A0A0L0S7S8"/>
<dbReference type="GO" id="GO:0016887">
    <property type="term" value="F:ATP hydrolysis activity"/>
    <property type="evidence" value="ECO:0007669"/>
    <property type="project" value="InterPro"/>
</dbReference>
<dbReference type="eggNOG" id="KOG1968">
    <property type="taxonomic scope" value="Eukaryota"/>
</dbReference>
<feature type="compositionally biased region" description="Basic residues" evidence="1">
    <location>
        <begin position="229"/>
        <end position="238"/>
    </location>
</feature>
<feature type="compositionally biased region" description="Acidic residues" evidence="1">
    <location>
        <begin position="493"/>
        <end position="510"/>
    </location>
</feature>
<dbReference type="GO" id="GO:0003677">
    <property type="term" value="F:DNA binding"/>
    <property type="evidence" value="ECO:0007669"/>
    <property type="project" value="TreeGrafter"/>
</dbReference>
<dbReference type="VEuPathDB" id="FungiDB:AMAG_04042"/>
<reference evidence="4" key="2">
    <citation type="submission" date="2009-11" db="EMBL/GenBank/DDBJ databases">
        <title>The Genome Sequence of Allomyces macrogynus strain ATCC 38327.</title>
        <authorList>
            <consortium name="The Broad Institute Genome Sequencing Platform"/>
            <person name="Russ C."/>
            <person name="Cuomo C."/>
            <person name="Shea T."/>
            <person name="Young S.K."/>
            <person name="Zeng Q."/>
            <person name="Koehrsen M."/>
            <person name="Haas B."/>
            <person name="Borodovsky M."/>
            <person name="Guigo R."/>
            <person name="Alvarado L."/>
            <person name="Berlin A."/>
            <person name="Borenstein D."/>
            <person name="Chen Z."/>
            <person name="Engels R."/>
            <person name="Freedman E."/>
            <person name="Gellesch M."/>
            <person name="Goldberg J."/>
            <person name="Griggs A."/>
            <person name="Gujja S."/>
            <person name="Heiman D."/>
            <person name="Hepburn T."/>
            <person name="Howarth C."/>
            <person name="Jen D."/>
            <person name="Larson L."/>
            <person name="Lewis B."/>
            <person name="Mehta T."/>
            <person name="Park D."/>
            <person name="Pearson M."/>
            <person name="Roberts A."/>
            <person name="Saif S."/>
            <person name="Shenoy N."/>
            <person name="Sisk P."/>
            <person name="Stolte C."/>
            <person name="Sykes S."/>
            <person name="Walk T."/>
            <person name="White J."/>
            <person name="Yandava C."/>
            <person name="Burger G."/>
            <person name="Gray M.W."/>
            <person name="Holland P.W.H."/>
            <person name="King N."/>
            <person name="Lang F.B.F."/>
            <person name="Roger A.J."/>
            <person name="Ruiz-Trillo I."/>
            <person name="Lander E."/>
            <person name="Nusbaum C."/>
        </authorList>
    </citation>
    <scope>NUCLEOTIDE SEQUENCE [LARGE SCALE GENOMIC DNA]</scope>
    <source>
        <strain evidence="4">ATCC 38327</strain>
    </source>
</reference>
<feature type="compositionally biased region" description="Low complexity" evidence="1">
    <location>
        <begin position="166"/>
        <end position="216"/>
    </location>
</feature>
<feature type="compositionally biased region" description="Basic residues" evidence="1">
    <location>
        <begin position="95"/>
        <end position="105"/>
    </location>
</feature>
<dbReference type="PANTHER" id="PTHR23389">
    <property type="entry name" value="CHROMOSOME TRANSMISSION FIDELITY FACTOR 18"/>
    <property type="match status" value="1"/>
</dbReference>
<feature type="region of interest" description="Disordered" evidence="1">
    <location>
        <begin position="141"/>
        <end position="238"/>
    </location>
</feature>
<keyword evidence="4" id="KW-1185">Reference proteome</keyword>
<dbReference type="InterPro" id="IPR003959">
    <property type="entry name" value="ATPase_AAA_core"/>
</dbReference>
<organism evidence="3 4">
    <name type="scientific">Allomyces macrogynus (strain ATCC 38327)</name>
    <name type="common">Allomyces javanicus var. macrogynus</name>
    <dbReference type="NCBI Taxonomy" id="578462"/>
    <lineage>
        <taxon>Eukaryota</taxon>
        <taxon>Fungi</taxon>
        <taxon>Fungi incertae sedis</taxon>
        <taxon>Blastocladiomycota</taxon>
        <taxon>Blastocladiomycetes</taxon>
        <taxon>Blastocladiales</taxon>
        <taxon>Blastocladiaceae</taxon>
        <taxon>Allomyces</taxon>
    </lineage>
</organism>
<evidence type="ECO:0000256" key="1">
    <source>
        <dbReference type="SAM" id="MobiDB-lite"/>
    </source>
</evidence>
<dbReference type="SUPFAM" id="SSF52540">
    <property type="entry name" value="P-loop containing nucleoside triphosphate hydrolases"/>
    <property type="match status" value="1"/>
</dbReference>
<dbReference type="PANTHER" id="PTHR23389:SF21">
    <property type="entry name" value="ATPASE FAMILY AAA DOMAIN-CONTAINING PROTEIN 5"/>
    <property type="match status" value="1"/>
</dbReference>
<dbReference type="AlphaFoldDB" id="A0A0L0S7S8"/>
<evidence type="ECO:0000313" key="3">
    <source>
        <dbReference type="EMBL" id="KNE58471.1"/>
    </source>
</evidence>
<sequence>MAFLGARVPDVPVWDPKDEEDDILAVDVVTVTAPASPDIAPRATAVAASWDSLRTSTTDGTDTLEPPAPTATDNGSVPMDADVMLPPPAPAPPVRPRRTSTRAAKRPSDAPVHLFFTRRAAASTAVSDGDAGREQKVDVISVELEEPPPKRQATRASKAASKRAKTGASTTKSSGPTTRSTAAAAAKLGASTKSKPAATSANTAPDSHSSVDITTVDTDDDYFTGPRPPTRHPPAHRFPRLPQAAARGTLAAIYDRDELLDDAEALVRHIARDARQEADRSNAAMRKFFGPVAGQSLHPFFQKRSQPTETIVVDGDSDVEVVTTTGPRKKWPRRDAAMPTRDQVHVGRLEDEMDASSPPSYARFPCRITVPKADPLPPLPPLPAPDPGANAVPLLFSAEDDELFEELAASSVPDPPVPPPGLDANMWCVKYAPQRATDVLGNAHVAATLVSWLTARALEKKAPVNAFTKLKQGKKPSAADSDDFVVHDHSGDESDYMDSSDDDDDEVDGDDAPRRRRRRHRGTASRHGLRFRKSGIVVIEGPTGCGKSALVYAAAAETGCAVFEVNPGTKRGGKDLETLVGDMMQNHTLTMPGGSAAGSGNVAQSLLLLDEADILFDEDKTMWAGVQALAARTKRPIVVTCATADDLPLTTIPLAKILTVDAPARGMVVQYLQAVVHAEGQCWARETIDALLPANMDFRGAIMATQWTAICRRHAVPADLLRPASSFSTYFHLDTNTNDADDLDAQLVQLDLAVSWDAIRLPLSEAWSTTEPETMVAPHPDALLDPAGSIPVPHTAVATPWQPALTRLDSMRPQVAGFDGDEVDPYLFAVEDCLVRELRMAPISPGRARAQVWMDVVDMVAVMARYDLGVLDATANAPGRKTRRRYVKTHFEANRGTLQQLVAGTVGPASDDE</sequence>
<feature type="compositionally biased region" description="Pro residues" evidence="1">
    <location>
        <begin position="85"/>
        <end position="94"/>
    </location>
</feature>
<dbReference type="GO" id="GO:0005634">
    <property type="term" value="C:nucleus"/>
    <property type="evidence" value="ECO:0007669"/>
    <property type="project" value="TreeGrafter"/>
</dbReference>
<feature type="domain" description="AAA+ ATPase" evidence="2">
    <location>
        <begin position="533"/>
        <end position="664"/>
    </location>
</feature>
<dbReference type="InterPro" id="IPR003593">
    <property type="entry name" value="AAA+_ATPase"/>
</dbReference>
<gene>
    <name evidence="3" type="ORF">AMAG_04042</name>
</gene>
<dbReference type="Gene3D" id="3.40.50.300">
    <property type="entry name" value="P-loop containing nucleotide triphosphate hydrolases"/>
    <property type="match status" value="1"/>
</dbReference>
<feature type="region of interest" description="Disordered" evidence="1">
    <location>
        <begin position="471"/>
        <end position="526"/>
    </location>
</feature>
<dbReference type="Pfam" id="PF00004">
    <property type="entry name" value="AAA"/>
    <property type="match status" value="1"/>
</dbReference>
<name>A0A0L0S7S8_ALLM3</name>
<feature type="compositionally biased region" description="Basic residues" evidence="1">
    <location>
        <begin position="514"/>
        <end position="526"/>
    </location>
</feature>
<accession>A0A0L0S7S8</accession>
<proteinExistence type="predicted"/>
<dbReference type="Proteomes" id="UP000054350">
    <property type="component" value="Unassembled WGS sequence"/>
</dbReference>
<protein>
    <recommendedName>
        <fullName evidence="2">AAA+ ATPase domain-containing protein</fullName>
    </recommendedName>
</protein>
<feature type="region of interest" description="Disordered" evidence="1">
    <location>
        <begin position="51"/>
        <end position="111"/>
    </location>
</feature>
<dbReference type="InterPro" id="IPR027417">
    <property type="entry name" value="P-loop_NTPase"/>
</dbReference>
<reference evidence="3 4" key="1">
    <citation type="submission" date="2009-11" db="EMBL/GenBank/DDBJ databases">
        <title>Annotation of Allomyces macrogynus ATCC 38327.</title>
        <authorList>
            <consortium name="The Broad Institute Genome Sequencing Platform"/>
            <person name="Russ C."/>
            <person name="Cuomo C."/>
            <person name="Burger G."/>
            <person name="Gray M.W."/>
            <person name="Holland P.W.H."/>
            <person name="King N."/>
            <person name="Lang F.B.F."/>
            <person name="Roger A.J."/>
            <person name="Ruiz-Trillo I."/>
            <person name="Young S.K."/>
            <person name="Zeng Q."/>
            <person name="Gargeya S."/>
            <person name="Fitzgerald M."/>
            <person name="Haas B."/>
            <person name="Abouelleil A."/>
            <person name="Alvarado L."/>
            <person name="Arachchi H.M."/>
            <person name="Berlin A."/>
            <person name="Chapman S.B."/>
            <person name="Gearin G."/>
            <person name="Goldberg J."/>
            <person name="Griggs A."/>
            <person name="Gujja S."/>
            <person name="Hansen M."/>
            <person name="Heiman D."/>
            <person name="Howarth C."/>
            <person name="Larimer J."/>
            <person name="Lui A."/>
            <person name="MacDonald P.J.P."/>
            <person name="McCowen C."/>
            <person name="Montmayeur A."/>
            <person name="Murphy C."/>
            <person name="Neiman D."/>
            <person name="Pearson M."/>
            <person name="Priest M."/>
            <person name="Roberts A."/>
            <person name="Saif S."/>
            <person name="Shea T."/>
            <person name="Sisk P."/>
            <person name="Stolte C."/>
            <person name="Sykes S."/>
            <person name="Wortman J."/>
            <person name="Nusbaum C."/>
            <person name="Birren B."/>
        </authorList>
    </citation>
    <scope>NUCLEOTIDE SEQUENCE [LARGE SCALE GENOMIC DNA]</scope>
    <source>
        <strain evidence="3 4">ATCC 38327</strain>
    </source>
</reference>
<evidence type="ECO:0000313" key="4">
    <source>
        <dbReference type="Proteomes" id="UP000054350"/>
    </source>
</evidence>
<evidence type="ECO:0000259" key="2">
    <source>
        <dbReference type="SMART" id="SM00382"/>
    </source>
</evidence>
<dbReference type="SMART" id="SM00382">
    <property type="entry name" value="AAA"/>
    <property type="match status" value="1"/>
</dbReference>